<proteinExistence type="predicted"/>
<dbReference type="InterPro" id="IPR008928">
    <property type="entry name" value="6-hairpin_glycosidase_sf"/>
</dbReference>
<dbReference type="GO" id="GO:0005975">
    <property type="term" value="P:carbohydrate metabolic process"/>
    <property type="evidence" value="ECO:0007669"/>
    <property type="project" value="InterPro"/>
</dbReference>
<gene>
    <name evidence="3" type="ORF">BP6252_06037</name>
</gene>
<feature type="chain" id="PRO_5017648180" description="Alpha-L-rhamnosidase six-hairpin glycosidase domain-containing protein" evidence="1">
    <location>
        <begin position="20"/>
        <end position="850"/>
    </location>
</feature>
<keyword evidence="4" id="KW-1185">Reference proteome</keyword>
<dbReference type="PANTHER" id="PTHR34987:SF4">
    <property type="entry name" value="ALPHA-L-RHAMNOSIDASE C-TERMINAL DOMAIN-CONTAINING PROTEIN"/>
    <property type="match status" value="1"/>
</dbReference>
<sequence>MGFLILQAWLTVFASCLSATSWSNFHPRNNSQSQTKFLPIGIATGQAPSSSTGKVRSFELVPSTPFATLDYGTEVAGYPFFEVSSMRGKVQIEVKYGEAFQALSNNFSDGPYPFAIGLSNTYRVETFDVTTPGIFESFFLQGGQRWQSIRLLTPGSITFASVGLRPSIPVVDIDNLPGQFECDNNKLNDIWKLGAKAVNVACLEQGTQPELWQVNQTGAFIRGMRSGVSDQGAFLENYTLEFDARIERGGLGWVVAHPLASPASGIQLNLVGELPPETRFVNTNTSLTPPNSILLGYGYSIVNQTTLNSYLLDTFQIPFPVQEKTWYRVTTVLTGGEYLAVSISGIQIFNATLSSFYIGGSAIPTRGSFGFGGWQDQSGTVKNVLVYDTLNSSTLYSNPMTDKAQVLAEYGVHQNYESVCLDGPKRDRLIWLGDLYHTSRIVGTSTSRLDLIKGTLNSLLSWQTPDGLFPYDAAMGYNSSLAYQAFTNGGGGARFGIEVYKVVLPDYQILGLLSFTDYVSTSNDLDFVRETWPHWKLQTNWILDQINATTGLLSLLGAFLGPASGGSVVNCAFVQALNMVADIAAAIDDTDAVTKYQNAAITLAATINKSLWNSKLGVYSLSLASPDDYSVSSCAFCITSGTANATQASSFLAAIQSLKLGPGYKDSTQANSSDPSTNISPNTNGFFLAALMAQGTAAAAATSLELLQTLWGAMLVDNETKTGASWEYLNVAGAPGLGLYTSLSHPWGGAPTYLLTEWVAGLQAAAGAKGFGYGSWVVNPTLGVAMGLGKARATVMTAFSGSLEVAWSVVNASTLQVQINAPARTSGVFEMAGFKKVLTGGTEYHLLVPV</sequence>
<evidence type="ECO:0000313" key="4">
    <source>
        <dbReference type="Proteomes" id="UP000256645"/>
    </source>
</evidence>
<dbReference type="EMBL" id="PDLM01000006">
    <property type="protein sequence ID" value="RDW74895.1"/>
    <property type="molecule type" value="Genomic_DNA"/>
</dbReference>
<feature type="domain" description="Alpha-L-rhamnosidase six-hairpin glycosidase" evidence="2">
    <location>
        <begin position="397"/>
        <end position="658"/>
    </location>
</feature>
<accession>A0A3D8RLG3</accession>
<keyword evidence="1" id="KW-0732">Signal</keyword>
<name>A0A3D8RLG3_9HELO</name>
<dbReference type="Gene3D" id="1.50.10.10">
    <property type="match status" value="1"/>
</dbReference>
<dbReference type="Gene3D" id="2.60.120.560">
    <property type="entry name" value="Exo-inulinase, domain 1"/>
    <property type="match status" value="1"/>
</dbReference>
<dbReference type="SUPFAM" id="SSF48208">
    <property type="entry name" value="Six-hairpin glycosidases"/>
    <property type="match status" value="1"/>
</dbReference>
<dbReference type="Gene3D" id="2.60.420.10">
    <property type="entry name" value="Maltose phosphorylase, domain 3"/>
    <property type="match status" value="1"/>
</dbReference>
<reference evidence="3 4" key="1">
    <citation type="journal article" date="2018" name="IMA Fungus">
        <title>IMA Genome-F 9: Draft genome sequence of Annulohypoxylon stygium, Aspergillus mulundensis, Berkeleyomyces basicola (syn. Thielaviopsis basicola), Ceratocystis smalleyi, two Cercospora beticola strains, Coleophoma cylindrospora, Fusarium fracticaudum, Phialophora cf. hyalina, and Morchella septimelata.</title>
        <authorList>
            <person name="Wingfield B.D."/>
            <person name="Bills G.F."/>
            <person name="Dong Y."/>
            <person name="Huang W."/>
            <person name="Nel W.J."/>
            <person name="Swalarsk-Parry B.S."/>
            <person name="Vaghefi N."/>
            <person name="Wilken P.M."/>
            <person name="An Z."/>
            <person name="de Beer Z.W."/>
            <person name="De Vos L."/>
            <person name="Chen L."/>
            <person name="Duong T.A."/>
            <person name="Gao Y."/>
            <person name="Hammerbacher A."/>
            <person name="Kikkert J.R."/>
            <person name="Li Y."/>
            <person name="Li H."/>
            <person name="Li K."/>
            <person name="Li Q."/>
            <person name="Liu X."/>
            <person name="Ma X."/>
            <person name="Naidoo K."/>
            <person name="Pethybridge S.J."/>
            <person name="Sun J."/>
            <person name="Steenkamp E.T."/>
            <person name="van der Nest M.A."/>
            <person name="van Wyk S."/>
            <person name="Wingfield M.J."/>
            <person name="Xiong C."/>
            <person name="Yue Q."/>
            <person name="Zhang X."/>
        </authorList>
    </citation>
    <scope>NUCLEOTIDE SEQUENCE [LARGE SCALE GENOMIC DNA]</scope>
    <source>
        <strain evidence="3 4">BP6252</strain>
    </source>
</reference>
<protein>
    <recommendedName>
        <fullName evidence="2">Alpha-L-rhamnosidase six-hairpin glycosidase domain-containing protein</fullName>
    </recommendedName>
</protein>
<evidence type="ECO:0000259" key="2">
    <source>
        <dbReference type="Pfam" id="PF17389"/>
    </source>
</evidence>
<evidence type="ECO:0000313" key="3">
    <source>
        <dbReference type="EMBL" id="RDW74895.1"/>
    </source>
</evidence>
<dbReference type="GO" id="GO:0003824">
    <property type="term" value="F:catalytic activity"/>
    <property type="evidence" value="ECO:0007669"/>
    <property type="project" value="UniProtKB-ARBA"/>
</dbReference>
<organism evidence="3 4">
    <name type="scientific">Coleophoma cylindrospora</name>
    <dbReference type="NCBI Taxonomy" id="1849047"/>
    <lineage>
        <taxon>Eukaryota</taxon>
        <taxon>Fungi</taxon>
        <taxon>Dikarya</taxon>
        <taxon>Ascomycota</taxon>
        <taxon>Pezizomycotina</taxon>
        <taxon>Leotiomycetes</taxon>
        <taxon>Helotiales</taxon>
        <taxon>Dermateaceae</taxon>
        <taxon>Coleophoma</taxon>
    </lineage>
</organism>
<dbReference type="STRING" id="1849047.A0A3D8RLG3"/>
<dbReference type="AlphaFoldDB" id="A0A3D8RLG3"/>
<comment type="caution">
    <text evidence="3">The sequence shown here is derived from an EMBL/GenBank/DDBJ whole genome shotgun (WGS) entry which is preliminary data.</text>
</comment>
<dbReference type="Proteomes" id="UP000256645">
    <property type="component" value="Unassembled WGS sequence"/>
</dbReference>
<dbReference type="InterPro" id="IPR012341">
    <property type="entry name" value="6hp_glycosidase-like_sf"/>
</dbReference>
<dbReference type="InterPro" id="IPR035396">
    <property type="entry name" value="Bac_rhamnosid6H"/>
</dbReference>
<evidence type="ECO:0000256" key="1">
    <source>
        <dbReference type="SAM" id="SignalP"/>
    </source>
</evidence>
<feature type="signal peptide" evidence="1">
    <location>
        <begin position="1"/>
        <end position="19"/>
    </location>
</feature>
<dbReference type="Pfam" id="PF17389">
    <property type="entry name" value="Bac_rhamnosid6H"/>
    <property type="match status" value="1"/>
</dbReference>
<dbReference type="OrthoDB" id="10036721at2759"/>
<dbReference type="PANTHER" id="PTHR34987">
    <property type="entry name" value="C, PUTATIVE (AFU_ORTHOLOGUE AFUA_3G02880)-RELATED"/>
    <property type="match status" value="1"/>
</dbReference>